<dbReference type="EMBL" id="LOED01000016">
    <property type="protein sequence ID" value="KXG76750.1"/>
    <property type="molecule type" value="Genomic_DNA"/>
</dbReference>
<evidence type="ECO:0000256" key="2">
    <source>
        <dbReference type="ARBA" id="ARBA00006896"/>
    </source>
</evidence>
<dbReference type="InParanoid" id="A0A140L875"/>
<dbReference type="AlphaFoldDB" id="A0A140L875"/>
<evidence type="ECO:0000313" key="8">
    <source>
        <dbReference type="Proteomes" id="UP000070427"/>
    </source>
</evidence>
<name>A0A140L875_9FIRM</name>
<dbReference type="Proteomes" id="UP000070427">
    <property type="component" value="Unassembled WGS sequence"/>
</dbReference>
<dbReference type="GO" id="GO:0003723">
    <property type="term" value="F:RNA binding"/>
    <property type="evidence" value="ECO:0007669"/>
    <property type="project" value="UniProtKB-KW"/>
</dbReference>
<dbReference type="STRING" id="520764.AN618_14350"/>
<dbReference type="Pfam" id="PF03750">
    <property type="entry name" value="Csm2_III-A"/>
    <property type="match status" value="1"/>
</dbReference>
<gene>
    <name evidence="7" type="ORF">AN618_14350</name>
</gene>
<evidence type="ECO:0000256" key="6">
    <source>
        <dbReference type="ARBA" id="ARBA00031723"/>
    </source>
</evidence>
<protein>
    <recommendedName>
        <fullName evidence="3">CRISPR system Cms protein Csm2</fullName>
    </recommendedName>
    <alternativeName>
        <fullName evidence="6">CRISPR type III A-associated protein Csm2</fullName>
    </alternativeName>
</protein>
<keyword evidence="8" id="KW-1185">Reference proteome</keyword>
<proteinExistence type="inferred from homology"/>
<organism evidence="7 8">
    <name type="scientific">Fervidicola ferrireducens</name>
    <dbReference type="NCBI Taxonomy" id="520764"/>
    <lineage>
        <taxon>Bacteria</taxon>
        <taxon>Bacillati</taxon>
        <taxon>Bacillota</taxon>
        <taxon>Clostridia</taxon>
        <taxon>Thermosediminibacterales</taxon>
        <taxon>Thermosediminibacteraceae</taxon>
        <taxon>Fervidicola</taxon>
    </lineage>
</organism>
<dbReference type="GO" id="GO:0051607">
    <property type="term" value="P:defense response to virus"/>
    <property type="evidence" value="ECO:0007669"/>
    <property type="project" value="UniProtKB-KW"/>
</dbReference>
<evidence type="ECO:0000256" key="3">
    <source>
        <dbReference type="ARBA" id="ARBA00016118"/>
    </source>
</evidence>
<comment type="function">
    <text evidence="1">This subunit may be involved in monitoring complementarity of crRNA and target RNA.</text>
</comment>
<evidence type="ECO:0000256" key="5">
    <source>
        <dbReference type="ARBA" id="ARBA00023118"/>
    </source>
</evidence>
<keyword evidence="4" id="KW-0694">RNA-binding</keyword>
<dbReference type="OrthoDB" id="1862673at2"/>
<comment type="similarity">
    <text evidence="2">Belongs to the CRISPR-associated Csm2 family.</text>
</comment>
<comment type="caution">
    <text evidence="7">The sequence shown here is derived from an EMBL/GenBank/DDBJ whole genome shotgun (WGS) entry which is preliminary data.</text>
</comment>
<evidence type="ECO:0000256" key="1">
    <source>
        <dbReference type="ARBA" id="ARBA00003640"/>
    </source>
</evidence>
<evidence type="ECO:0000313" key="7">
    <source>
        <dbReference type="EMBL" id="KXG76750.1"/>
    </source>
</evidence>
<dbReference type="InterPro" id="IPR010149">
    <property type="entry name" value="CRISPR-assoc_prot_Csm2_III-A"/>
</dbReference>
<accession>A0A140L875</accession>
<dbReference type="NCBIfam" id="TIGR01870">
    <property type="entry name" value="cas_TM1810_Csm2"/>
    <property type="match status" value="1"/>
</dbReference>
<evidence type="ECO:0000256" key="4">
    <source>
        <dbReference type="ARBA" id="ARBA00022884"/>
    </source>
</evidence>
<reference evidence="7 8" key="1">
    <citation type="submission" date="2015-12" db="EMBL/GenBank/DDBJ databases">
        <title>Draft genome sequnece of Fervidicola ferrireducens strain Y170.</title>
        <authorList>
            <person name="Patel B.K."/>
        </authorList>
    </citation>
    <scope>NUCLEOTIDE SEQUENCE [LARGE SCALE GENOMIC DNA]</scope>
    <source>
        <strain evidence="7 8">Y170</strain>
    </source>
</reference>
<keyword evidence="5" id="KW-0051">Antiviral defense</keyword>
<dbReference type="RefSeq" id="WP_066353497.1">
    <property type="nucleotide sequence ID" value="NZ_LOED01000016.1"/>
</dbReference>
<sequence>MQDNRMSNRGNQGGQDVNLLLDYVLKNIEIAINKEKDKRGDVLIKCAENFGEALKGVSYSKIRKVYNEAKRISREEFGDEAIYRLKFLKSLIAYTEGRFSELRKVKFSEVLSRAIDEAEKNEDNYKRFFDFFQAVIAYHRAKGGKE</sequence>